<accession>A0AAW1U8W3</accession>
<dbReference type="AlphaFoldDB" id="A0AAW1U8W3"/>
<name>A0AAW1U8W3_9CUCU</name>
<keyword evidence="4" id="KW-1185">Reference proteome</keyword>
<dbReference type="GO" id="GO:0005794">
    <property type="term" value="C:Golgi apparatus"/>
    <property type="evidence" value="ECO:0007669"/>
    <property type="project" value="TreeGrafter"/>
</dbReference>
<keyword evidence="2" id="KW-0812">Transmembrane</keyword>
<dbReference type="Proteomes" id="UP001431783">
    <property type="component" value="Unassembled WGS sequence"/>
</dbReference>
<dbReference type="GO" id="GO:0031902">
    <property type="term" value="C:late endosome membrane"/>
    <property type="evidence" value="ECO:0007669"/>
    <property type="project" value="TreeGrafter"/>
</dbReference>
<dbReference type="InterPro" id="IPR053202">
    <property type="entry name" value="EGF_Rcpt_Signaling_Reg"/>
</dbReference>
<comment type="caution">
    <text evidence="3">The sequence shown here is derived from an EMBL/GenBank/DDBJ whole genome shotgun (WGS) entry which is preliminary data.</text>
</comment>
<feature type="region of interest" description="Disordered" evidence="1">
    <location>
        <begin position="1"/>
        <end position="37"/>
    </location>
</feature>
<feature type="transmembrane region" description="Helical" evidence="2">
    <location>
        <begin position="44"/>
        <end position="62"/>
    </location>
</feature>
<evidence type="ECO:0000256" key="2">
    <source>
        <dbReference type="SAM" id="Phobius"/>
    </source>
</evidence>
<gene>
    <name evidence="3" type="ORF">WA026_016056</name>
</gene>
<dbReference type="GO" id="GO:0005789">
    <property type="term" value="C:endoplasmic reticulum membrane"/>
    <property type="evidence" value="ECO:0007669"/>
    <property type="project" value="TreeGrafter"/>
</dbReference>
<dbReference type="EMBL" id="JARQZJ010000039">
    <property type="protein sequence ID" value="KAK9877029.1"/>
    <property type="molecule type" value="Genomic_DNA"/>
</dbReference>
<protein>
    <recommendedName>
        <fullName evidence="5">Star</fullName>
    </recommendedName>
</protein>
<dbReference type="GO" id="GO:0016197">
    <property type="term" value="P:endosomal transport"/>
    <property type="evidence" value="ECO:0007669"/>
    <property type="project" value="TreeGrafter"/>
</dbReference>
<evidence type="ECO:0000313" key="3">
    <source>
        <dbReference type="EMBL" id="KAK9877029.1"/>
    </source>
</evidence>
<evidence type="ECO:0008006" key="5">
    <source>
        <dbReference type="Google" id="ProtNLM"/>
    </source>
</evidence>
<feature type="compositionally biased region" description="Polar residues" evidence="1">
    <location>
        <begin position="1"/>
        <end position="26"/>
    </location>
</feature>
<keyword evidence="2" id="KW-0472">Membrane</keyword>
<reference evidence="3 4" key="1">
    <citation type="submission" date="2023-03" db="EMBL/GenBank/DDBJ databases">
        <title>Genome insight into feeding habits of ladybird beetles.</title>
        <authorList>
            <person name="Li H.-S."/>
            <person name="Huang Y.-H."/>
            <person name="Pang H."/>
        </authorList>
    </citation>
    <scope>NUCLEOTIDE SEQUENCE [LARGE SCALE GENOMIC DNA]</scope>
    <source>
        <strain evidence="3">SYSU_2023b</strain>
        <tissue evidence="3">Whole body</tissue>
    </source>
</reference>
<sequence length="313" mass="35933">MKNQMETTDVPSLESNIPSSAETPTDSPKEAKTTQPSTGLVKPLATFFIAFATVMTVLILYMDNTAMKHYQFRMNLSQDFDFLSVTQDNPQLVTYIREVFLGPAIEPHHKPIEYIAEEPPEDVLYVLKLLNNKVNGIFVEAGAYSDGKTSKTEWLEKKLFWKGLLVQPDPRHFFSLRRHNRLKSQAAHACLSPMPYPKEVTLHHDHDGVKINSVLSNNLIEEPEWFNTRVKCFPLYSLLLAVNMTSVDYFSLESPGTELQILETIPFDEVSIKIISVHLERDPVKMGVIKQFLKMKNYTLKKNFNESFIYQML</sequence>
<evidence type="ECO:0000313" key="4">
    <source>
        <dbReference type="Proteomes" id="UP001431783"/>
    </source>
</evidence>
<dbReference type="PANTHER" id="PTHR34009">
    <property type="entry name" value="PROTEIN STAR"/>
    <property type="match status" value="1"/>
</dbReference>
<keyword evidence="2" id="KW-1133">Transmembrane helix</keyword>
<organism evidence="3 4">
    <name type="scientific">Henosepilachna vigintioctopunctata</name>
    <dbReference type="NCBI Taxonomy" id="420089"/>
    <lineage>
        <taxon>Eukaryota</taxon>
        <taxon>Metazoa</taxon>
        <taxon>Ecdysozoa</taxon>
        <taxon>Arthropoda</taxon>
        <taxon>Hexapoda</taxon>
        <taxon>Insecta</taxon>
        <taxon>Pterygota</taxon>
        <taxon>Neoptera</taxon>
        <taxon>Endopterygota</taxon>
        <taxon>Coleoptera</taxon>
        <taxon>Polyphaga</taxon>
        <taxon>Cucujiformia</taxon>
        <taxon>Coccinelloidea</taxon>
        <taxon>Coccinellidae</taxon>
        <taxon>Epilachninae</taxon>
        <taxon>Epilachnini</taxon>
        <taxon>Henosepilachna</taxon>
    </lineage>
</organism>
<dbReference type="GO" id="GO:0005886">
    <property type="term" value="C:plasma membrane"/>
    <property type="evidence" value="ECO:0007669"/>
    <property type="project" value="TreeGrafter"/>
</dbReference>
<dbReference type="GO" id="GO:0006888">
    <property type="term" value="P:endoplasmic reticulum to Golgi vesicle-mediated transport"/>
    <property type="evidence" value="ECO:0007669"/>
    <property type="project" value="TreeGrafter"/>
</dbReference>
<evidence type="ECO:0000256" key="1">
    <source>
        <dbReference type="SAM" id="MobiDB-lite"/>
    </source>
</evidence>
<proteinExistence type="predicted"/>
<dbReference type="PANTHER" id="PTHR34009:SF2">
    <property type="entry name" value="PROTEIN STAR"/>
    <property type="match status" value="1"/>
</dbReference>